<keyword evidence="2" id="KW-0963">Cytoplasm</keyword>
<protein>
    <submittedName>
        <fullName evidence="5">Protein hob3</fullName>
    </submittedName>
</protein>
<dbReference type="GO" id="GO:0097320">
    <property type="term" value="P:plasma membrane tubulation"/>
    <property type="evidence" value="ECO:0007669"/>
    <property type="project" value="TreeGrafter"/>
</dbReference>
<dbReference type="AlphaFoldDB" id="A0A2T0FJ56"/>
<evidence type="ECO:0000259" key="4">
    <source>
        <dbReference type="PROSITE" id="PS51021"/>
    </source>
</evidence>
<dbReference type="PANTHER" id="PTHR47174:SF3">
    <property type="entry name" value="BRIDGING INTEGRATOR 3"/>
    <property type="match status" value="1"/>
</dbReference>
<organism evidence="5 6">
    <name type="scientific">Wickerhamiella sorbophila</name>
    <dbReference type="NCBI Taxonomy" id="45607"/>
    <lineage>
        <taxon>Eukaryota</taxon>
        <taxon>Fungi</taxon>
        <taxon>Dikarya</taxon>
        <taxon>Ascomycota</taxon>
        <taxon>Saccharomycotina</taxon>
        <taxon>Dipodascomycetes</taxon>
        <taxon>Dipodascales</taxon>
        <taxon>Trichomonascaceae</taxon>
        <taxon>Wickerhamiella</taxon>
    </lineage>
</organism>
<gene>
    <name evidence="5" type="ORF">B9G98_02626</name>
</gene>
<dbReference type="SUPFAM" id="SSF103657">
    <property type="entry name" value="BAR/IMD domain-like"/>
    <property type="match status" value="1"/>
</dbReference>
<dbReference type="CDD" id="cd07591">
    <property type="entry name" value="BAR_Rvs161p"/>
    <property type="match status" value="1"/>
</dbReference>
<reference evidence="5 6" key="1">
    <citation type="submission" date="2017-04" db="EMBL/GenBank/DDBJ databases">
        <title>Genome sequencing of [Candida] sorbophila.</title>
        <authorList>
            <person name="Ahn J.O."/>
        </authorList>
    </citation>
    <scope>NUCLEOTIDE SEQUENCE [LARGE SCALE GENOMIC DNA]</scope>
    <source>
        <strain evidence="5 6">DS02</strain>
    </source>
</reference>
<dbReference type="InterPro" id="IPR027267">
    <property type="entry name" value="AH/BAR_dom_sf"/>
</dbReference>
<dbReference type="InterPro" id="IPR046982">
    <property type="entry name" value="BIN3/RVS161-like"/>
</dbReference>
<proteinExistence type="predicted"/>
<dbReference type="EMBL" id="NDIQ01000021">
    <property type="protein sequence ID" value="PRT55006.1"/>
    <property type="molecule type" value="Genomic_DNA"/>
</dbReference>
<dbReference type="GO" id="GO:0007015">
    <property type="term" value="P:actin filament organization"/>
    <property type="evidence" value="ECO:0007669"/>
    <property type="project" value="InterPro"/>
</dbReference>
<dbReference type="InterPro" id="IPR037429">
    <property type="entry name" value="Rvs161/Hob3_BAR"/>
</dbReference>
<dbReference type="RefSeq" id="XP_024664951.1">
    <property type="nucleotide sequence ID" value="XM_024809183.1"/>
</dbReference>
<dbReference type="GO" id="GO:1990528">
    <property type="term" value="C:Rvs161p-Rvs167p complex"/>
    <property type="evidence" value="ECO:0007669"/>
    <property type="project" value="TreeGrafter"/>
</dbReference>
<dbReference type="STRING" id="45607.A0A2T0FJ56"/>
<dbReference type="InterPro" id="IPR004148">
    <property type="entry name" value="BAR_dom"/>
</dbReference>
<evidence type="ECO:0000256" key="2">
    <source>
        <dbReference type="ARBA" id="ARBA00022490"/>
    </source>
</evidence>
<dbReference type="GO" id="GO:0051666">
    <property type="term" value="P:actin cortical patch localization"/>
    <property type="evidence" value="ECO:0007669"/>
    <property type="project" value="InterPro"/>
</dbReference>
<dbReference type="GO" id="GO:0006897">
    <property type="term" value="P:endocytosis"/>
    <property type="evidence" value="ECO:0007669"/>
    <property type="project" value="InterPro"/>
</dbReference>
<dbReference type="GO" id="GO:0031097">
    <property type="term" value="C:medial cortex"/>
    <property type="evidence" value="ECO:0007669"/>
    <property type="project" value="TreeGrafter"/>
</dbReference>
<accession>A0A2T0FJ56</accession>
<evidence type="ECO:0000313" key="5">
    <source>
        <dbReference type="EMBL" id="PRT55006.1"/>
    </source>
</evidence>
<evidence type="ECO:0000256" key="1">
    <source>
        <dbReference type="ARBA" id="ARBA00004245"/>
    </source>
</evidence>
<dbReference type="PANTHER" id="PTHR47174">
    <property type="entry name" value="BRIDGING INTEGRATOR 3"/>
    <property type="match status" value="1"/>
</dbReference>
<evidence type="ECO:0000256" key="3">
    <source>
        <dbReference type="ARBA" id="ARBA00023212"/>
    </source>
</evidence>
<dbReference type="PROSITE" id="PS51021">
    <property type="entry name" value="BAR"/>
    <property type="match status" value="1"/>
</dbReference>
<comment type="subcellular location">
    <subcellularLocation>
        <location evidence="1">Cytoplasm</location>
        <location evidence="1">Cytoskeleton</location>
    </subcellularLocation>
</comment>
<dbReference type="GO" id="GO:0030479">
    <property type="term" value="C:actin cortical patch"/>
    <property type="evidence" value="ECO:0007669"/>
    <property type="project" value="TreeGrafter"/>
</dbReference>
<keyword evidence="3" id="KW-0206">Cytoskeleton</keyword>
<name>A0A2T0FJ56_9ASCO</name>
<dbReference type="Pfam" id="PF03114">
    <property type="entry name" value="BAR"/>
    <property type="match status" value="1"/>
</dbReference>
<dbReference type="GO" id="GO:0008289">
    <property type="term" value="F:lipid binding"/>
    <property type="evidence" value="ECO:0007669"/>
    <property type="project" value="TreeGrafter"/>
</dbReference>
<dbReference type="FunFam" id="1.20.1270.60:FF:000014">
    <property type="entry name" value="Protein hob3, variant"/>
    <property type="match status" value="1"/>
</dbReference>
<comment type="caution">
    <text evidence="5">The sequence shown here is derived from an EMBL/GenBank/DDBJ whole genome shotgun (WGS) entry which is preliminary data.</text>
</comment>
<dbReference type="GO" id="GO:0043332">
    <property type="term" value="C:mating projection tip"/>
    <property type="evidence" value="ECO:0007669"/>
    <property type="project" value="TreeGrafter"/>
</dbReference>
<dbReference type="GeneID" id="36516374"/>
<dbReference type="Gene3D" id="1.20.1270.60">
    <property type="entry name" value="Arfaptin homology (AH) domain/BAR domain"/>
    <property type="match status" value="1"/>
</dbReference>
<evidence type="ECO:0000313" key="6">
    <source>
        <dbReference type="Proteomes" id="UP000238350"/>
    </source>
</evidence>
<dbReference type="Proteomes" id="UP000238350">
    <property type="component" value="Unassembled WGS sequence"/>
</dbReference>
<sequence length="263" mass="30217">MSWNGFKKAVSRAGTSVMMKAGQIEQTVDREYEMQERRFRTMERATNNLQKEAKGYLDSLRAMTSAQVKIAEVIDVFYGDSGASDDVSTRYLTAVRELDSETVKELDEPYRECVLEPITRFTSYFVDVNEAIKKRSHKLMDYDKLRAKTKKLIDKPSDDSGKLPLAEREENQAREIYTHLNDQLTAELPQLIDFRVPYLDPSFEALVKIQLRFCQEAYTRLAEVQQYLEPQVRDDYASGQLDTDVEAALVKMRELTIAGLAKA</sequence>
<dbReference type="SMART" id="SM00721">
    <property type="entry name" value="BAR"/>
    <property type="match status" value="1"/>
</dbReference>
<feature type="domain" description="BAR" evidence="4">
    <location>
        <begin position="17"/>
        <end position="237"/>
    </location>
</feature>
<keyword evidence="6" id="KW-1185">Reference proteome</keyword>
<dbReference type="OrthoDB" id="446293at2759"/>